<keyword evidence="10 11" id="KW-0472">Membrane</keyword>
<evidence type="ECO:0000256" key="11">
    <source>
        <dbReference type="SAM" id="Phobius"/>
    </source>
</evidence>
<evidence type="ECO:0000313" key="13">
    <source>
        <dbReference type="Proteomes" id="UP000228934"/>
    </source>
</evidence>
<dbReference type="InterPro" id="IPR011047">
    <property type="entry name" value="Quinoprotein_ADH-like_sf"/>
</dbReference>
<keyword evidence="4 11" id="KW-0812">Transmembrane</keyword>
<evidence type="ECO:0000256" key="7">
    <source>
        <dbReference type="ARBA" id="ARBA00022892"/>
    </source>
</evidence>
<organism evidence="12 13">
    <name type="scientific">Aquarana catesbeiana</name>
    <name type="common">American bullfrog</name>
    <name type="synonym">Rana catesbeiana</name>
    <dbReference type="NCBI Taxonomy" id="8400"/>
    <lineage>
        <taxon>Eukaryota</taxon>
        <taxon>Metazoa</taxon>
        <taxon>Chordata</taxon>
        <taxon>Craniata</taxon>
        <taxon>Vertebrata</taxon>
        <taxon>Euteleostomi</taxon>
        <taxon>Amphibia</taxon>
        <taxon>Batrachia</taxon>
        <taxon>Anura</taxon>
        <taxon>Neobatrachia</taxon>
        <taxon>Ranoidea</taxon>
        <taxon>Ranidae</taxon>
        <taxon>Aquarana</taxon>
    </lineage>
</organism>
<dbReference type="Pfam" id="PF00400">
    <property type="entry name" value="WD40"/>
    <property type="match status" value="1"/>
</dbReference>
<evidence type="ECO:0000256" key="4">
    <source>
        <dbReference type="ARBA" id="ARBA00022692"/>
    </source>
</evidence>
<dbReference type="GO" id="GO:0005789">
    <property type="term" value="C:endoplasmic reticulum membrane"/>
    <property type="evidence" value="ECO:0007669"/>
    <property type="project" value="UniProtKB-SubCell"/>
</dbReference>
<evidence type="ECO:0000256" key="3">
    <source>
        <dbReference type="ARBA" id="ARBA00022574"/>
    </source>
</evidence>
<keyword evidence="5" id="KW-0677">Repeat</keyword>
<dbReference type="SMART" id="SM00320">
    <property type="entry name" value="WD40"/>
    <property type="match status" value="2"/>
</dbReference>
<feature type="transmembrane region" description="Helical" evidence="11">
    <location>
        <begin position="18"/>
        <end position="41"/>
    </location>
</feature>
<keyword evidence="2" id="KW-0813">Transport</keyword>
<keyword evidence="3" id="KW-0853">WD repeat</keyword>
<feature type="transmembrane region" description="Helical" evidence="11">
    <location>
        <begin position="224"/>
        <end position="248"/>
    </location>
</feature>
<keyword evidence="8" id="KW-0653">Protein transport</keyword>
<dbReference type="GO" id="GO:0003400">
    <property type="term" value="P:regulation of COPII vesicle coating"/>
    <property type="evidence" value="ECO:0007669"/>
    <property type="project" value="TreeGrafter"/>
</dbReference>
<evidence type="ECO:0000256" key="6">
    <source>
        <dbReference type="ARBA" id="ARBA00022824"/>
    </source>
</evidence>
<evidence type="ECO:0008006" key="14">
    <source>
        <dbReference type="Google" id="ProtNLM"/>
    </source>
</evidence>
<dbReference type="GO" id="GO:0015031">
    <property type="term" value="P:protein transport"/>
    <property type="evidence" value="ECO:0007669"/>
    <property type="project" value="UniProtKB-KW"/>
</dbReference>
<keyword evidence="13" id="KW-1185">Reference proteome</keyword>
<evidence type="ECO:0000256" key="10">
    <source>
        <dbReference type="ARBA" id="ARBA00023136"/>
    </source>
</evidence>
<dbReference type="GO" id="GO:0006888">
    <property type="term" value="P:endoplasmic reticulum to Golgi vesicle-mediated transport"/>
    <property type="evidence" value="ECO:0007669"/>
    <property type="project" value="TreeGrafter"/>
</dbReference>
<gene>
    <name evidence="12" type="ORF">AB205_0024150</name>
</gene>
<dbReference type="SUPFAM" id="SSF50998">
    <property type="entry name" value="Quinoprotein alcohol dehydrogenase-like"/>
    <property type="match status" value="1"/>
</dbReference>
<keyword evidence="9 11" id="KW-1133">Transmembrane helix</keyword>
<reference evidence="13" key="1">
    <citation type="journal article" date="2017" name="Nat. Commun.">
        <title>The North American bullfrog draft genome provides insight into hormonal regulation of long noncoding RNA.</title>
        <authorList>
            <person name="Hammond S.A."/>
            <person name="Warren R.L."/>
            <person name="Vandervalk B.P."/>
            <person name="Kucuk E."/>
            <person name="Khan H."/>
            <person name="Gibb E.A."/>
            <person name="Pandoh P."/>
            <person name="Kirk H."/>
            <person name="Zhao Y."/>
            <person name="Jones M."/>
            <person name="Mungall A.J."/>
            <person name="Coope R."/>
            <person name="Pleasance S."/>
            <person name="Moore R.A."/>
            <person name="Holt R.A."/>
            <person name="Round J.M."/>
            <person name="Ohora S."/>
            <person name="Walle B.V."/>
            <person name="Veldhoen N."/>
            <person name="Helbing C.C."/>
            <person name="Birol I."/>
        </authorList>
    </citation>
    <scope>NUCLEOTIDE SEQUENCE [LARGE SCALE GENOMIC DNA]</scope>
</reference>
<accession>A0A2G9RL14</accession>
<dbReference type="EMBL" id="KV937918">
    <property type="protein sequence ID" value="PIO28589.1"/>
    <property type="molecule type" value="Genomic_DNA"/>
</dbReference>
<evidence type="ECO:0000256" key="2">
    <source>
        <dbReference type="ARBA" id="ARBA00022448"/>
    </source>
</evidence>
<dbReference type="Proteomes" id="UP000228934">
    <property type="component" value="Unassembled WGS sequence"/>
</dbReference>
<evidence type="ECO:0000256" key="1">
    <source>
        <dbReference type="ARBA" id="ARBA00004389"/>
    </source>
</evidence>
<dbReference type="PANTHER" id="PTHR23284:SF0">
    <property type="entry name" value="PROLACTIN REGULATORY ELEMENT-BINDING PROTEIN"/>
    <property type="match status" value="1"/>
</dbReference>
<evidence type="ECO:0000256" key="9">
    <source>
        <dbReference type="ARBA" id="ARBA00022989"/>
    </source>
</evidence>
<dbReference type="InterPro" id="IPR001680">
    <property type="entry name" value="WD40_rpt"/>
</dbReference>
<keyword evidence="6" id="KW-0256">Endoplasmic reticulum</keyword>
<proteinExistence type="predicted"/>
<protein>
    <recommendedName>
        <fullName evidence="14">Prolactin regulatory element-binding protein</fullName>
    </recommendedName>
</protein>
<dbReference type="GO" id="GO:0005085">
    <property type="term" value="F:guanyl-nucleotide exchange factor activity"/>
    <property type="evidence" value="ECO:0007669"/>
    <property type="project" value="InterPro"/>
</dbReference>
<comment type="subcellular location">
    <subcellularLocation>
        <location evidence="1">Endoplasmic reticulum membrane</location>
        <topology evidence="1">Single-pass membrane protein</topology>
    </subcellularLocation>
</comment>
<evidence type="ECO:0000256" key="8">
    <source>
        <dbReference type="ARBA" id="ARBA00022927"/>
    </source>
</evidence>
<evidence type="ECO:0000313" key="12">
    <source>
        <dbReference type="EMBL" id="PIO28589.1"/>
    </source>
</evidence>
<dbReference type="OrthoDB" id="2013972at2759"/>
<evidence type="ECO:0000256" key="5">
    <source>
        <dbReference type="ARBA" id="ARBA00022737"/>
    </source>
</evidence>
<dbReference type="InterPro" id="IPR045260">
    <property type="entry name" value="Sec12-like"/>
</dbReference>
<sequence>MGKPRLGDEYVLLEGSTLQVTCCFVLMPLCCPLTLFSPTLIQFPAMKKLYDFKAHGGEVEDIAVSPTNKVVTVGQDFRCCVWEKDQLLSELHWNENFPNIPDKMYRYRACRFGKVVDQEKELRFYTVQIPYKRERKPPPCYITKWDGLNFLPLLTEPCGNEVISCLAVRLYYVQEAHGIVVTDLAFFPDTKQGRALRGDNEAAMLSIAVDSRCKLHVVHNRQTFPVWLVLLLCAGLLVAVILLLQYTFPDFF</sequence>
<keyword evidence="7" id="KW-0931">ER-Golgi transport</keyword>
<dbReference type="Gene3D" id="2.130.10.10">
    <property type="entry name" value="YVTN repeat-like/Quinoprotein amine dehydrogenase"/>
    <property type="match status" value="1"/>
</dbReference>
<dbReference type="InterPro" id="IPR015943">
    <property type="entry name" value="WD40/YVTN_repeat-like_dom_sf"/>
</dbReference>
<dbReference type="AlphaFoldDB" id="A0A2G9RL14"/>
<dbReference type="PANTHER" id="PTHR23284">
    <property type="entry name" value="PROLACTIN REGULATORY ELEMENT BINDING PROTEIN"/>
    <property type="match status" value="1"/>
</dbReference>
<name>A0A2G9RL14_AQUCT</name>